<dbReference type="InterPro" id="IPR001547">
    <property type="entry name" value="Glyco_hydro_5"/>
</dbReference>
<reference evidence="10 11" key="1">
    <citation type="submission" date="2017-07" db="EMBL/GenBank/DDBJ databases">
        <title>Genome sequence of the Sordaria macrospora wild type strain R19027.</title>
        <authorList>
            <person name="Nowrousian M."/>
            <person name="Teichert I."/>
            <person name="Kueck U."/>
        </authorList>
    </citation>
    <scope>NUCLEOTIDE SEQUENCE [LARGE SCALE GENOMIC DNA]</scope>
    <source>
        <strain evidence="10 11">R19027</strain>
        <tissue evidence="10">Mycelium</tissue>
    </source>
</reference>
<comment type="catalytic activity">
    <reaction evidence="1">
        <text>Endohydrolysis of (1-&gt;4)-beta-D-glucosidic linkages in cellulose, lichenin and cereal beta-D-glucans.</text>
        <dbReference type="EC" id="3.2.1.4"/>
    </reaction>
</comment>
<comment type="similarity">
    <text evidence="2 7">Belongs to the glycosyl hydrolase 5 (cellulase A) family.</text>
</comment>
<evidence type="ECO:0000256" key="1">
    <source>
        <dbReference type="ARBA" id="ARBA00000966"/>
    </source>
</evidence>
<dbReference type="GO" id="GO:0008810">
    <property type="term" value="F:cellulase activity"/>
    <property type="evidence" value="ECO:0007669"/>
    <property type="project" value="UniProtKB-EC"/>
</dbReference>
<evidence type="ECO:0000256" key="7">
    <source>
        <dbReference type="RuleBase" id="RU361153"/>
    </source>
</evidence>
<dbReference type="Pfam" id="PF00734">
    <property type="entry name" value="CBM_1"/>
    <property type="match status" value="1"/>
</dbReference>
<dbReference type="SUPFAM" id="SSF57180">
    <property type="entry name" value="Cellulose-binding domain"/>
    <property type="match status" value="1"/>
</dbReference>
<protein>
    <recommendedName>
        <fullName evidence="3">cellulase</fullName>
        <ecNumber evidence="3">3.2.1.4</ecNumber>
    </recommendedName>
</protein>
<evidence type="ECO:0000313" key="11">
    <source>
        <dbReference type="Proteomes" id="UP000433876"/>
    </source>
</evidence>
<dbReference type="Pfam" id="PF00150">
    <property type="entry name" value="Cellulase"/>
    <property type="match status" value="1"/>
</dbReference>
<evidence type="ECO:0000256" key="2">
    <source>
        <dbReference type="ARBA" id="ARBA00005641"/>
    </source>
</evidence>
<dbReference type="PANTHER" id="PTHR34142">
    <property type="entry name" value="ENDO-BETA-1,4-GLUCANASE A"/>
    <property type="match status" value="1"/>
</dbReference>
<dbReference type="EMBL" id="NMPR01000043">
    <property type="protein sequence ID" value="KAA8633039.1"/>
    <property type="molecule type" value="Genomic_DNA"/>
</dbReference>
<evidence type="ECO:0000256" key="5">
    <source>
        <dbReference type="ARBA" id="ARBA00022801"/>
    </source>
</evidence>
<dbReference type="VEuPathDB" id="FungiDB:SMAC_01445"/>
<evidence type="ECO:0000256" key="4">
    <source>
        <dbReference type="ARBA" id="ARBA00022729"/>
    </source>
</evidence>
<feature type="region of interest" description="Disordered" evidence="8">
    <location>
        <begin position="1"/>
        <end position="24"/>
    </location>
</feature>
<dbReference type="SMART" id="SM00236">
    <property type="entry name" value="fCBD"/>
    <property type="match status" value="1"/>
</dbReference>
<dbReference type="SUPFAM" id="SSF51445">
    <property type="entry name" value="(Trans)glycosidases"/>
    <property type="match status" value="1"/>
</dbReference>
<evidence type="ECO:0000313" key="10">
    <source>
        <dbReference type="EMBL" id="KAA8633039.1"/>
    </source>
</evidence>
<dbReference type="PANTHER" id="PTHR34142:SF1">
    <property type="entry name" value="GLYCOSIDE HYDROLASE FAMILY 5 DOMAIN-CONTAINING PROTEIN"/>
    <property type="match status" value="1"/>
</dbReference>
<dbReference type="AlphaFoldDB" id="A0A8S8ZUE1"/>
<dbReference type="Gene3D" id="3.20.20.80">
    <property type="entry name" value="Glycosidases"/>
    <property type="match status" value="1"/>
</dbReference>
<dbReference type="InterPro" id="IPR000254">
    <property type="entry name" value="CBD"/>
</dbReference>
<proteinExistence type="inferred from homology"/>
<feature type="domain" description="CBM1" evidence="9">
    <location>
        <begin position="160"/>
        <end position="196"/>
    </location>
</feature>
<dbReference type="Proteomes" id="UP000433876">
    <property type="component" value="Unassembled WGS sequence"/>
</dbReference>
<dbReference type="InterPro" id="IPR035971">
    <property type="entry name" value="CBD_sf"/>
</dbReference>
<keyword evidence="5 7" id="KW-0378">Hydrolase</keyword>
<dbReference type="GO" id="GO:0030248">
    <property type="term" value="F:cellulose binding"/>
    <property type="evidence" value="ECO:0007669"/>
    <property type="project" value="InterPro"/>
</dbReference>
<dbReference type="InterPro" id="IPR017853">
    <property type="entry name" value="GH"/>
</dbReference>
<dbReference type="PROSITE" id="PS00562">
    <property type="entry name" value="CBM1_1"/>
    <property type="match status" value="1"/>
</dbReference>
<dbReference type="EC" id="3.2.1.4" evidence="3"/>
<evidence type="ECO:0000256" key="8">
    <source>
        <dbReference type="SAM" id="MobiDB-lite"/>
    </source>
</evidence>
<dbReference type="GO" id="GO:0009251">
    <property type="term" value="P:glucan catabolic process"/>
    <property type="evidence" value="ECO:0007669"/>
    <property type="project" value="TreeGrafter"/>
</dbReference>
<gene>
    <name evidence="10" type="ORF">SMACR_01445</name>
</gene>
<evidence type="ECO:0000259" key="9">
    <source>
        <dbReference type="PROSITE" id="PS51164"/>
    </source>
</evidence>
<evidence type="ECO:0000256" key="3">
    <source>
        <dbReference type="ARBA" id="ARBA00012601"/>
    </source>
</evidence>
<evidence type="ECO:0000256" key="6">
    <source>
        <dbReference type="ARBA" id="ARBA00023295"/>
    </source>
</evidence>
<sequence>MATEIVHPRSKPNRGPGLPDFPAPLESSRFPRIGKLQLLNHFPPAPHGPTTSRLVQNGHPACALPPPFIVQGNVGGCLSSKTLPRMPARNLYTRNLTHQCFLGIDIKPFVVHINVEIAAAIFLVFSPGPSPRILVPQITILQVKMKATILASTFAAGALAQSGAWGQCGGNGWSGATTCVSGYTCSYVNDWYSQCLPGAAAPTTTARTTTARTTTARTTTLVTSTKTAPPSTTTTATASGKFKWFGVNEAGGEFGDGIFPGRWGTEFIFPDVNTIQTLRSQGYNIFRVGFSMERLVPNTLTSSFDNGYLTNLTQVVNSVTNSGAYVVLDPHNYGRYYGNIITDTNAFKTFWQNVASKFVSNSKVIFDTNNEYHTMDQTLVLNLNQAAINGIRAAGATSQYIFVEGNQWSGAWSWNVTNTNMVALTDPQNKIVYEMHQYLDSDSSGTSTTCVSTEIGVQRIVGATAWLRANGKKGVLGEFAGGANSVCKAAVTGLLDHLKANSDVWEGALWWAAGPWWGDYMYSFEPPSGTGYTYYNSLLKTYTP</sequence>
<keyword evidence="4" id="KW-0732">Signal</keyword>
<dbReference type="PROSITE" id="PS51164">
    <property type="entry name" value="CBM1_2"/>
    <property type="match status" value="1"/>
</dbReference>
<accession>A0A8S8ZUE1</accession>
<organism evidence="10 11">
    <name type="scientific">Sordaria macrospora</name>
    <dbReference type="NCBI Taxonomy" id="5147"/>
    <lineage>
        <taxon>Eukaryota</taxon>
        <taxon>Fungi</taxon>
        <taxon>Dikarya</taxon>
        <taxon>Ascomycota</taxon>
        <taxon>Pezizomycotina</taxon>
        <taxon>Sordariomycetes</taxon>
        <taxon>Sordariomycetidae</taxon>
        <taxon>Sordariales</taxon>
        <taxon>Sordariaceae</taxon>
        <taxon>Sordaria</taxon>
    </lineage>
</organism>
<comment type="caution">
    <text evidence="10">The sequence shown here is derived from an EMBL/GenBank/DDBJ whole genome shotgun (WGS) entry which is preliminary data.</text>
</comment>
<dbReference type="GO" id="GO:0005576">
    <property type="term" value="C:extracellular region"/>
    <property type="evidence" value="ECO:0007669"/>
    <property type="project" value="InterPro"/>
</dbReference>
<keyword evidence="6 7" id="KW-0326">Glycosidase</keyword>
<dbReference type="FunFam" id="3.20.20.80:FF:000078">
    <property type="entry name" value="Endo-beta-1,4-glucanase B"/>
    <property type="match status" value="1"/>
</dbReference>
<feature type="region of interest" description="Disordered" evidence="8">
    <location>
        <begin position="206"/>
        <end position="235"/>
    </location>
</feature>
<name>A0A8S8ZUE1_SORMA</name>